<organism evidence="1 2">
    <name type="scientific">Cytospora schulzeri</name>
    <dbReference type="NCBI Taxonomy" id="448051"/>
    <lineage>
        <taxon>Eukaryota</taxon>
        <taxon>Fungi</taxon>
        <taxon>Dikarya</taxon>
        <taxon>Ascomycota</taxon>
        <taxon>Pezizomycotina</taxon>
        <taxon>Sordariomycetes</taxon>
        <taxon>Sordariomycetidae</taxon>
        <taxon>Diaporthales</taxon>
        <taxon>Cytosporaceae</taxon>
        <taxon>Cytospora</taxon>
    </lineage>
</organism>
<accession>A0A423VBA5</accession>
<dbReference type="Proteomes" id="UP000283895">
    <property type="component" value="Unassembled WGS sequence"/>
</dbReference>
<reference evidence="1 2" key="1">
    <citation type="submission" date="2015-09" db="EMBL/GenBank/DDBJ databases">
        <title>Host preference determinants of Valsa canker pathogens revealed by comparative genomics.</title>
        <authorList>
            <person name="Yin Z."/>
            <person name="Huang L."/>
        </authorList>
    </citation>
    <scope>NUCLEOTIDE SEQUENCE [LARGE SCALE GENOMIC DNA]</scope>
    <source>
        <strain evidence="1 2">03-1</strain>
    </source>
</reference>
<evidence type="ECO:0000313" key="2">
    <source>
        <dbReference type="Proteomes" id="UP000283895"/>
    </source>
</evidence>
<dbReference type="OrthoDB" id="5210863at2759"/>
<gene>
    <name evidence="1" type="ORF">VMCG_10424</name>
</gene>
<proteinExistence type="predicted"/>
<sequence>MERRWTPQELQELIPRVLARWPGSAALLRSRGAMERLRQATRVDISTFEALPSEVVMMFAEHLAPTDIQPYLEEASMRTYKEAQNNLRNFGMVSRRMNDLVRPYLYRGIIVDNADRVVQLVRTLAKHRGGFGKHIKDLVLQVPFDETDGKFTVPDVSVFLSSQDEDLVTLAKCRVPNTRAYQALGKLYFQVVKWTMNLETLAFGMALPSSGTNSANVLYLFFWKDFCGAAGSPSYFRLPTFLPKLTTVYLHGGKSSSHRPIDSDQCRRFFDIPSVQKLVCYRDEGLWYDLRPTTEHSTPVYFRVRGATNFQFRNITTIELRESACTPLHILDICATFPCLQALSVSTSSRLAMRGPGDPSTVSDGMYLSDGLAKLPDLKTLELDLHYSHDFSRLLGPRGVLSLQPLLGLQTLRVPLHFLVLKQAEGG</sequence>
<evidence type="ECO:0000313" key="1">
    <source>
        <dbReference type="EMBL" id="ROV88128.1"/>
    </source>
</evidence>
<dbReference type="AlphaFoldDB" id="A0A423VBA5"/>
<protein>
    <submittedName>
        <fullName evidence="1">Uncharacterized protein</fullName>
    </submittedName>
</protein>
<comment type="caution">
    <text evidence="1">The sequence shown here is derived from an EMBL/GenBank/DDBJ whole genome shotgun (WGS) entry which is preliminary data.</text>
</comment>
<dbReference type="EMBL" id="LKEA01000083">
    <property type="protein sequence ID" value="ROV88128.1"/>
    <property type="molecule type" value="Genomic_DNA"/>
</dbReference>
<keyword evidence="2" id="KW-1185">Reference proteome</keyword>
<name>A0A423VBA5_9PEZI</name>